<dbReference type="InterPro" id="IPR050563">
    <property type="entry name" value="4-hydroxybenzoyl-CoA_TE"/>
</dbReference>
<dbReference type="PANTHER" id="PTHR31793:SF27">
    <property type="entry name" value="NOVEL THIOESTERASE SUPERFAMILY DOMAIN AND SAPOSIN A-TYPE DOMAIN CONTAINING PROTEIN (0610012H03RIK)"/>
    <property type="match status" value="1"/>
</dbReference>
<dbReference type="Gene3D" id="3.10.129.10">
    <property type="entry name" value="Hotdog Thioesterase"/>
    <property type="match status" value="1"/>
</dbReference>
<feature type="domain" description="Thioesterase" evidence="3">
    <location>
        <begin position="21"/>
        <end position="97"/>
    </location>
</feature>
<evidence type="ECO:0000256" key="2">
    <source>
        <dbReference type="ARBA" id="ARBA00022801"/>
    </source>
</evidence>
<name>A0ABP5D4Z2_9ACTN</name>
<evidence type="ECO:0000259" key="3">
    <source>
        <dbReference type="Pfam" id="PF03061"/>
    </source>
</evidence>
<dbReference type="InterPro" id="IPR029069">
    <property type="entry name" value="HotDog_dom_sf"/>
</dbReference>
<dbReference type="RefSeq" id="WP_344047787.1">
    <property type="nucleotide sequence ID" value="NZ_BAAAPB010000005.1"/>
</dbReference>
<comment type="caution">
    <text evidence="4">The sequence shown here is derived from an EMBL/GenBank/DDBJ whole genome shotgun (WGS) entry which is preliminary data.</text>
</comment>
<dbReference type="SUPFAM" id="SSF54637">
    <property type="entry name" value="Thioesterase/thiol ester dehydrase-isomerase"/>
    <property type="match status" value="1"/>
</dbReference>
<sequence length="146" mass="15721">MSRPTGTYRGRVEWVDTDAAGIYHNTAVARYVEAAEAELMRRLGLPGYFPAAPRVRYEVSFETPLRFGDELVATVRVTRIGRTSMTFDFEVWRGGDGAPPVRAAHGRYVTVHLDGVEGRPSPWPGDWLAALAEDGGSGGGAPATGG</sequence>
<dbReference type="Proteomes" id="UP001500571">
    <property type="component" value="Unassembled WGS sequence"/>
</dbReference>
<dbReference type="InterPro" id="IPR006683">
    <property type="entry name" value="Thioestr_dom"/>
</dbReference>
<dbReference type="CDD" id="cd00586">
    <property type="entry name" value="4HBT"/>
    <property type="match status" value="1"/>
</dbReference>
<evidence type="ECO:0000313" key="5">
    <source>
        <dbReference type="Proteomes" id="UP001500571"/>
    </source>
</evidence>
<keyword evidence="2" id="KW-0378">Hydrolase</keyword>
<dbReference type="EMBL" id="BAAAPB010000005">
    <property type="protein sequence ID" value="GAA1973960.1"/>
    <property type="molecule type" value="Genomic_DNA"/>
</dbReference>
<organism evidence="4 5">
    <name type="scientific">Nocardioides panacihumi</name>
    <dbReference type="NCBI Taxonomy" id="400774"/>
    <lineage>
        <taxon>Bacteria</taxon>
        <taxon>Bacillati</taxon>
        <taxon>Actinomycetota</taxon>
        <taxon>Actinomycetes</taxon>
        <taxon>Propionibacteriales</taxon>
        <taxon>Nocardioidaceae</taxon>
        <taxon>Nocardioides</taxon>
    </lineage>
</organism>
<gene>
    <name evidence="4" type="ORF">GCM10009798_38990</name>
</gene>
<evidence type="ECO:0000313" key="4">
    <source>
        <dbReference type="EMBL" id="GAA1973960.1"/>
    </source>
</evidence>
<proteinExistence type="inferred from homology"/>
<dbReference type="PANTHER" id="PTHR31793">
    <property type="entry name" value="4-HYDROXYBENZOYL-COA THIOESTERASE FAMILY MEMBER"/>
    <property type="match status" value="1"/>
</dbReference>
<dbReference type="Pfam" id="PF03061">
    <property type="entry name" value="4HBT"/>
    <property type="match status" value="1"/>
</dbReference>
<protein>
    <recommendedName>
        <fullName evidence="3">Thioesterase domain-containing protein</fullName>
    </recommendedName>
</protein>
<reference evidence="5" key="1">
    <citation type="journal article" date="2019" name="Int. J. Syst. Evol. Microbiol.">
        <title>The Global Catalogue of Microorganisms (GCM) 10K type strain sequencing project: providing services to taxonomists for standard genome sequencing and annotation.</title>
        <authorList>
            <consortium name="The Broad Institute Genomics Platform"/>
            <consortium name="The Broad Institute Genome Sequencing Center for Infectious Disease"/>
            <person name="Wu L."/>
            <person name="Ma J."/>
        </authorList>
    </citation>
    <scope>NUCLEOTIDE SEQUENCE [LARGE SCALE GENOMIC DNA]</scope>
    <source>
        <strain evidence="5">JCM 15309</strain>
    </source>
</reference>
<accession>A0ABP5D4Z2</accession>
<evidence type="ECO:0000256" key="1">
    <source>
        <dbReference type="ARBA" id="ARBA00005953"/>
    </source>
</evidence>
<keyword evidence="5" id="KW-1185">Reference proteome</keyword>
<comment type="similarity">
    <text evidence="1">Belongs to the 4-hydroxybenzoyl-CoA thioesterase family.</text>
</comment>